<gene>
    <name evidence="4" type="ORF">NX722_03000</name>
</gene>
<evidence type="ECO:0000256" key="1">
    <source>
        <dbReference type="ARBA" id="ARBA00006226"/>
    </source>
</evidence>
<proteinExistence type="inferred from homology"/>
<dbReference type="InterPro" id="IPR051803">
    <property type="entry name" value="TA_system_RelE-like_toxin"/>
</dbReference>
<accession>A0ABT3MQI4</accession>
<evidence type="ECO:0000256" key="3">
    <source>
        <dbReference type="PIRNR" id="PIRNR029218"/>
    </source>
</evidence>
<evidence type="ECO:0000256" key="2">
    <source>
        <dbReference type="ARBA" id="ARBA00022649"/>
    </source>
</evidence>
<organism evidence="4 5">
    <name type="scientific">Endozoicomonas gorgoniicola</name>
    <dbReference type="NCBI Taxonomy" id="1234144"/>
    <lineage>
        <taxon>Bacteria</taxon>
        <taxon>Pseudomonadati</taxon>
        <taxon>Pseudomonadota</taxon>
        <taxon>Gammaproteobacteria</taxon>
        <taxon>Oceanospirillales</taxon>
        <taxon>Endozoicomonadaceae</taxon>
        <taxon>Endozoicomonas</taxon>
    </lineage>
</organism>
<protein>
    <recommendedName>
        <fullName evidence="3">Toxin</fullName>
    </recommendedName>
</protein>
<dbReference type="Proteomes" id="UP001209854">
    <property type="component" value="Unassembled WGS sequence"/>
</dbReference>
<name>A0ABT3MQI4_9GAMM</name>
<evidence type="ECO:0000313" key="4">
    <source>
        <dbReference type="EMBL" id="MCW7551628.1"/>
    </source>
</evidence>
<dbReference type="PANTHER" id="PTHR33755">
    <property type="entry name" value="TOXIN PARE1-RELATED"/>
    <property type="match status" value="1"/>
</dbReference>
<dbReference type="RefSeq" id="WP_262566661.1">
    <property type="nucleotide sequence ID" value="NZ_JAPFCC010000001.1"/>
</dbReference>
<dbReference type="Gene3D" id="3.30.2310.20">
    <property type="entry name" value="RelE-like"/>
    <property type="match status" value="1"/>
</dbReference>
<keyword evidence="2" id="KW-1277">Toxin-antitoxin system</keyword>
<sequence length="99" mass="11627">MKPFILTQKAKADLKEIAKFTMKRWGKAQRNLYLKQFDDTFHLLSDRPDIGKSCDEIRNGYLKFPQGSHVIFFKQSSKKQIEIVRILHKSMDVEIHFGA</sequence>
<dbReference type="InterPro" id="IPR007712">
    <property type="entry name" value="RelE/ParE_toxin"/>
</dbReference>
<dbReference type="InterPro" id="IPR035093">
    <property type="entry name" value="RelE/ParE_toxin_dom_sf"/>
</dbReference>
<dbReference type="Pfam" id="PF05016">
    <property type="entry name" value="ParE_toxin"/>
    <property type="match status" value="1"/>
</dbReference>
<comment type="caution">
    <text evidence="4">The sequence shown here is derived from an EMBL/GenBank/DDBJ whole genome shotgun (WGS) entry which is preliminary data.</text>
</comment>
<dbReference type="PANTHER" id="PTHR33755:SF9">
    <property type="entry name" value="TOXIN PARE1"/>
    <property type="match status" value="1"/>
</dbReference>
<evidence type="ECO:0000313" key="5">
    <source>
        <dbReference type="Proteomes" id="UP001209854"/>
    </source>
</evidence>
<dbReference type="EMBL" id="JAPFCC010000001">
    <property type="protein sequence ID" value="MCW7551628.1"/>
    <property type="molecule type" value="Genomic_DNA"/>
</dbReference>
<keyword evidence="5" id="KW-1185">Reference proteome</keyword>
<dbReference type="PIRSF" id="PIRSF029218">
    <property type="entry name" value="ParE"/>
    <property type="match status" value="1"/>
</dbReference>
<comment type="similarity">
    <text evidence="1 3">Belongs to the RelE toxin family.</text>
</comment>
<reference evidence="4 5" key="1">
    <citation type="submission" date="2022-10" db="EMBL/GenBank/DDBJ databases">
        <title>High-quality genome sequences of two octocoral-associated bacteria, Endozoicomonas euniceicola EF212 and Endozoicomonas gorgoniicola PS125.</title>
        <authorList>
            <person name="Chiou Y.-J."/>
            <person name="Chen Y.-H."/>
        </authorList>
    </citation>
    <scope>NUCLEOTIDE SEQUENCE [LARGE SCALE GENOMIC DNA]</scope>
    <source>
        <strain evidence="4 5">PS125</strain>
    </source>
</reference>
<dbReference type="InterPro" id="IPR028344">
    <property type="entry name" value="ParE1/4"/>
</dbReference>